<dbReference type="PANTHER" id="PTHR43499">
    <property type="entry name" value="ABC TRANSPORTER I FAMILY MEMBER 1"/>
    <property type="match status" value="1"/>
</dbReference>
<evidence type="ECO:0000256" key="3">
    <source>
        <dbReference type="ARBA" id="ARBA00022748"/>
    </source>
</evidence>
<keyword evidence="1" id="KW-0813">Transport</keyword>
<keyword evidence="2" id="KW-0547">Nucleotide-binding</keyword>
<keyword evidence="4" id="KW-0067">ATP-binding</keyword>
<evidence type="ECO:0000256" key="4">
    <source>
        <dbReference type="ARBA" id="ARBA00022840"/>
    </source>
</evidence>
<dbReference type="InterPro" id="IPR003593">
    <property type="entry name" value="AAA+_ATPase"/>
</dbReference>
<evidence type="ECO:0000256" key="5">
    <source>
        <dbReference type="ARBA" id="ARBA00022967"/>
    </source>
</evidence>
<dbReference type="InterPro" id="IPR005895">
    <property type="entry name" value="ABC_transptr_haem_export_CcmA"/>
</dbReference>
<accession>A0ABT9HV90</accession>
<reference evidence="8 9" key="1">
    <citation type="submission" date="2022-11" db="EMBL/GenBank/DDBJ databases">
        <title>Viruses from the air-sea interface of a natural surface slick.</title>
        <authorList>
            <person name="Rahlff J."/>
            <person name="Holmfeldt K."/>
        </authorList>
    </citation>
    <scope>NUCLEOTIDE SEQUENCE [LARGE SCALE GENOMIC DNA]</scope>
    <source>
        <strain evidence="8 9">SMS4</strain>
    </source>
</reference>
<evidence type="ECO:0000256" key="1">
    <source>
        <dbReference type="ARBA" id="ARBA00022448"/>
    </source>
</evidence>
<evidence type="ECO:0000259" key="7">
    <source>
        <dbReference type="PROSITE" id="PS50893"/>
    </source>
</evidence>
<dbReference type="InterPro" id="IPR027417">
    <property type="entry name" value="P-loop_NTPase"/>
</dbReference>
<keyword evidence="5" id="KW-1278">Translocase</keyword>
<dbReference type="PANTHER" id="PTHR43499:SF1">
    <property type="entry name" value="ABC TRANSPORTER I FAMILY MEMBER 1"/>
    <property type="match status" value="1"/>
</dbReference>
<dbReference type="EMBL" id="JAPJDZ010000004">
    <property type="protein sequence ID" value="MDP5134898.1"/>
    <property type="molecule type" value="Genomic_DNA"/>
</dbReference>
<evidence type="ECO:0000313" key="9">
    <source>
        <dbReference type="Proteomes" id="UP001231109"/>
    </source>
</evidence>
<evidence type="ECO:0000256" key="2">
    <source>
        <dbReference type="ARBA" id="ARBA00022741"/>
    </source>
</evidence>
<sequence>MRPIFIIVDSQSVVITPQPFPVNPGQLILQGTALSCIRQDRVLFEQLNVSVQAGELVQIAGKNGAGKSSLLRILAGLAQPDDGQLGYQQHSLSDVAAEYAANLCYIGHQSGIHEQLTALENISFWRAASEVDQADDFALLAKLGLAGLEDIPCRMLSAGQQRRVSLARLWFTRRQLWILDEPFTALDQSAINMLQQHFVEHLQQGGAIVITTHQALSVSFPHQTTLELAYRW</sequence>
<feature type="domain" description="ABC transporter" evidence="7">
    <location>
        <begin position="29"/>
        <end position="228"/>
    </location>
</feature>
<protein>
    <submittedName>
        <fullName evidence="8">Cytochrome c biogenesis heme-transporting ATPase CcmA</fullName>
    </submittedName>
</protein>
<dbReference type="NCBIfam" id="NF010061">
    <property type="entry name" value="PRK13538.1"/>
    <property type="match status" value="1"/>
</dbReference>
<dbReference type="Proteomes" id="UP001231109">
    <property type="component" value="Unassembled WGS sequence"/>
</dbReference>
<keyword evidence="3" id="KW-0201">Cytochrome c-type biogenesis</keyword>
<dbReference type="PROSITE" id="PS00211">
    <property type="entry name" value="ABC_TRANSPORTER_1"/>
    <property type="match status" value="1"/>
</dbReference>
<keyword evidence="9" id="KW-1185">Reference proteome</keyword>
<dbReference type="Gene3D" id="3.40.50.300">
    <property type="entry name" value="P-loop containing nucleotide triphosphate hydrolases"/>
    <property type="match status" value="1"/>
</dbReference>
<evidence type="ECO:0000313" key="8">
    <source>
        <dbReference type="EMBL" id="MDP5134898.1"/>
    </source>
</evidence>
<dbReference type="SMART" id="SM00382">
    <property type="entry name" value="AAA"/>
    <property type="match status" value="1"/>
</dbReference>
<name>A0ABT9HV90_9GAMM</name>
<comment type="caution">
    <text evidence="8">The sequence shown here is derived from an EMBL/GenBank/DDBJ whole genome shotgun (WGS) entry which is preliminary data.</text>
</comment>
<keyword evidence="6" id="KW-0472">Membrane</keyword>
<dbReference type="PROSITE" id="PS50893">
    <property type="entry name" value="ABC_TRANSPORTER_2"/>
    <property type="match status" value="1"/>
</dbReference>
<dbReference type="NCBIfam" id="TIGR01189">
    <property type="entry name" value="ccmA"/>
    <property type="match status" value="1"/>
</dbReference>
<evidence type="ECO:0000256" key="6">
    <source>
        <dbReference type="ARBA" id="ARBA00023136"/>
    </source>
</evidence>
<dbReference type="RefSeq" id="WP_084153684.1">
    <property type="nucleotide sequence ID" value="NZ_JAPJDY010000005.1"/>
</dbReference>
<gene>
    <name evidence="8" type="primary">ccmA</name>
    <name evidence="8" type="ORF">ORJ04_02930</name>
</gene>
<dbReference type="InterPro" id="IPR017871">
    <property type="entry name" value="ABC_transporter-like_CS"/>
</dbReference>
<dbReference type="InterPro" id="IPR003439">
    <property type="entry name" value="ABC_transporter-like_ATP-bd"/>
</dbReference>
<proteinExistence type="predicted"/>
<organism evidence="8 9">
    <name type="scientific">Rheinheimera baltica</name>
    <dbReference type="NCBI Taxonomy" id="67576"/>
    <lineage>
        <taxon>Bacteria</taxon>
        <taxon>Pseudomonadati</taxon>
        <taxon>Pseudomonadota</taxon>
        <taxon>Gammaproteobacteria</taxon>
        <taxon>Chromatiales</taxon>
        <taxon>Chromatiaceae</taxon>
        <taxon>Rheinheimera</taxon>
    </lineage>
</organism>
<dbReference type="SUPFAM" id="SSF52540">
    <property type="entry name" value="P-loop containing nucleoside triphosphate hydrolases"/>
    <property type="match status" value="1"/>
</dbReference>
<dbReference type="Pfam" id="PF00005">
    <property type="entry name" value="ABC_tran"/>
    <property type="match status" value="1"/>
</dbReference>